<feature type="transmembrane region" description="Helical" evidence="1">
    <location>
        <begin position="408"/>
        <end position="433"/>
    </location>
</feature>
<dbReference type="Proteomes" id="UP000799444">
    <property type="component" value="Unassembled WGS sequence"/>
</dbReference>
<name>A0A9P4V077_9PLEO</name>
<feature type="transmembrane region" description="Helical" evidence="1">
    <location>
        <begin position="84"/>
        <end position="109"/>
    </location>
</feature>
<keyword evidence="3" id="KW-1185">Reference proteome</keyword>
<protein>
    <submittedName>
        <fullName evidence="2">Uncharacterized protein</fullName>
    </submittedName>
</protein>
<accession>A0A9P4V077</accession>
<evidence type="ECO:0000313" key="2">
    <source>
        <dbReference type="EMBL" id="KAF2733184.1"/>
    </source>
</evidence>
<keyword evidence="1" id="KW-1133">Transmembrane helix</keyword>
<organism evidence="2 3">
    <name type="scientific">Polyplosphaeria fusca</name>
    <dbReference type="NCBI Taxonomy" id="682080"/>
    <lineage>
        <taxon>Eukaryota</taxon>
        <taxon>Fungi</taxon>
        <taxon>Dikarya</taxon>
        <taxon>Ascomycota</taxon>
        <taxon>Pezizomycotina</taxon>
        <taxon>Dothideomycetes</taxon>
        <taxon>Pleosporomycetidae</taxon>
        <taxon>Pleosporales</taxon>
        <taxon>Tetraplosphaeriaceae</taxon>
        <taxon>Polyplosphaeria</taxon>
    </lineage>
</organism>
<dbReference type="AlphaFoldDB" id="A0A9P4V077"/>
<dbReference type="OrthoDB" id="3596604at2759"/>
<comment type="caution">
    <text evidence="2">The sequence shown here is derived from an EMBL/GenBank/DDBJ whole genome shotgun (WGS) entry which is preliminary data.</text>
</comment>
<proteinExistence type="predicted"/>
<reference evidence="2" key="1">
    <citation type="journal article" date="2020" name="Stud. Mycol.">
        <title>101 Dothideomycetes genomes: a test case for predicting lifestyles and emergence of pathogens.</title>
        <authorList>
            <person name="Haridas S."/>
            <person name="Albert R."/>
            <person name="Binder M."/>
            <person name="Bloem J."/>
            <person name="Labutti K."/>
            <person name="Salamov A."/>
            <person name="Andreopoulos B."/>
            <person name="Baker S."/>
            <person name="Barry K."/>
            <person name="Bills G."/>
            <person name="Bluhm B."/>
            <person name="Cannon C."/>
            <person name="Castanera R."/>
            <person name="Culley D."/>
            <person name="Daum C."/>
            <person name="Ezra D."/>
            <person name="Gonzalez J."/>
            <person name="Henrissat B."/>
            <person name="Kuo A."/>
            <person name="Liang C."/>
            <person name="Lipzen A."/>
            <person name="Lutzoni F."/>
            <person name="Magnuson J."/>
            <person name="Mondo S."/>
            <person name="Nolan M."/>
            <person name="Ohm R."/>
            <person name="Pangilinan J."/>
            <person name="Park H.-J."/>
            <person name="Ramirez L."/>
            <person name="Alfaro M."/>
            <person name="Sun H."/>
            <person name="Tritt A."/>
            <person name="Yoshinaga Y."/>
            <person name="Zwiers L.-H."/>
            <person name="Turgeon B."/>
            <person name="Goodwin S."/>
            <person name="Spatafora J."/>
            <person name="Crous P."/>
            <person name="Grigoriev I."/>
        </authorList>
    </citation>
    <scope>NUCLEOTIDE SEQUENCE</scope>
    <source>
        <strain evidence="2">CBS 125425</strain>
    </source>
</reference>
<sequence>MLGLSLGLGLNLASSLKRYAVILRWSILTKRYVSLEVFDLILGVETLTKVGKLMIISIPGLRKVRWLKNLPWFREARDDGSRKTWLLCLLWLFINIGAQVLVAALSLFWPVDPSESMPLLTYGNVRVSDLTRWAVNPEGVTSNITALFQANMYGQEASEYPLLNVSDPKKPDLSTLSRNPIYRGNGFYEYKFVNRNPLHPYTDVFITNRTVQARASCISLKTPDNFYKPDEGGMYVLGTVDGEDVAFDLPEYVYGSISWIGSRAANCGPRCTNMTVYQAADDEAIDHPALLLCNSTLSSVSEDPKAFTSLSPKDNDHIYSTDDFARIAAGSICWTGYSMNGWTERQTRLYLQGSKWSPRNKVSKEDIEDLIARFTIGAVAAFDDHGIQYNLPGQYTRPVQGQQLDADWAWILGLLGGICVIQLGALIALIAFANKSIIRDESFFSLAMLLRPVVNRIGREGMNMSGEEIKNHPKLMWKKIRYDYREGKDGEPNQVDIFFQGKDMAESRRSWVDGVYS</sequence>
<keyword evidence="1" id="KW-0472">Membrane</keyword>
<evidence type="ECO:0000256" key="1">
    <source>
        <dbReference type="SAM" id="Phobius"/>
    </source>
</evidence>
<dbReference type="EMBL" id="ML996165">
    <property type="protein sequence ID" value="KAF2733184.1"/>
    <property type="molecule type" value="Genomic_DNA"/>
</dbReference>
<gene>
    <name evidence="2" type="ORF">EJ04DRAFT_439567</name>
</gene>
<keyword evidence="1" id="KW-0812">Transmembrane</keyword>
<evidence type="ECO:0000313" key="3">
    <source>
        <dbReference type="Proteomes" id="UP000799444"/>
    </source>
</evidence>